<dbReference type="InterPro" id="IPR004761">
    <property type="entry name" value="Spore_GerAB"/>
</dbReference>
<keyword evidence="7 8" id="KW-0472">Membrane</keyword>
<feature type="transmembrane region" description="Helical" evidence="8">
    <location>
        <begin position="186"/>
        <end position="206"/>
    </location>
</feature>
<dbReference type="STRING" id="1844972.A7K91_15840"/>
<proteinExistence type="inferred from homology"/>
<feature type="transmembrane region" description="Helical" evidence="8">
    <location>
        <begin position="79"/>
        <end position="96"/>
    </location>
</feature>
<dbReference type="NCBIfam" id="TIGR00912">
    <property type="entry name" value="2A0309"/>
    <property type="match status" value="1"/>
</dbReference>
<feature type="transmembrane region" description="Helical" evidence="8">
    <location>
        <begin position="116"/>
        <end position="133"/>
    </location>
</feature>
<feature type="transmembrane region" description="Helical" evidence="8">
    <location>
        <begin position="306"/>
        <end position="323"/>
    </location>
</feature>
<gene>
    <name evidence="9" type="ORF">A7K91_15840</name>
</gene>
<evidence type="ECO:0000313" key="10">
    <source>
        <dbReference type="Proteomes" id="UP000092024"/>
    </source>
</evidence>
<keyword evidence="6 8" id="KW-1133">Transmembrane helix</keyword>
<keyword evidence="3" id="KW-0813">Transport</keyword>
<feature type="transmembrane region" description="Helical" evidence="8">
    <location>
        <begin position="335"/>
        <end position="357"/>
    </location>
</feature>
<keyword evidence="4" id="KW-0309">Germination</keyword>
<protein>
    <submittedName>
        <fullName evidence="9">Uncharacterized protein</fullName>
    </submittedName>
</protein>
<dbReference type="GO" id="GO:0009847">
    <property type="term" value="P:spore germination"/>
    <property type="evidence" value="ECO:0007669"/>
    <property type="project" value="InterPro"/>
</dbReference>
<keyword evidence="10" id="KW-1185">Reference proteome</keyword>
<keyword evidence="5 8" id="KW-0812">Transmembrane</keyword>
<dbReference type="RefSeq" id="WP_068685271.1">
    <property type="nucleotide sequence ID" value="NZ_LYPA01000066.1"/>
</dbReference>
<dbReference type="OrthoDB" id="2840438at2"/>
<organism evidence="9 10">
    <name type="scientific">Paenibacillus oryzae</name>
    <dbReference type="NCBI Taxonomy" id="1844972"/>
    <lineage>
        <taxon>Bacteria</taxon>
        <taxon>Bacillati</taxon>
        <taxon>Bacillota</taxon>
        <taxon>Bacilli</taxon>
        <taxon>Bacillales</taxon>
        <taxon>Paenibacillaceae</taxon>
        <taxon>Paenibacillus</taxon>
    </lineage>
</organism>
<sequence length="367" mass="41293">MMQVKAQIGKFQLAIMILLFLIGNTPLLKPPGQLKQDSWIALLIGAAFGSLYLWMLLVIQRRSPDSDLAELYQQLFGKWLGFALAFPQGLFFAYEASRNIRDFSDLTAMTILSRTPEWSIKLLMVMLSLYAVWGGTRVLFRLAELLFPIVVLGYLLIIVLLIQAGLPDFHRLQPIMSDGIGPILKVVFPDFTAFPFAQILTMLVFWKYVKPSAAIGKITYRAYTMTALFSIFMHMLVMSVLGPGLNEYSTIPFLQAVQLIQLANFLERLDVVVTVLIIIGLFIKLSLLFMAAALTLSSLLKIPYRTCAVVLAPIIYGVCFLEPNHSVHQWIGFHIVIRYLIPAQMLLMTVAFLVGFFRKGKKSSKAS</sequence>
<evidence type="ECO:0000256" key="6">
    <source>
        <dbReference type="ARBA" id="ARBA00022989"/>
    </source>
</evidence>
<name>A0A1A5YEU5_9BACL</name>
<feature type="transmembrane region" description="Helical" evidence="8">
    <location>
        <begin position="145"/>
        <end position="166"/>
    </location>
</feature>
<feature type="transmembrane region" description="Helical" evidence="8">
    <location>
        <begin position="271"/>
        <end position="294"/>
    </location>
</feature>
<dbReference type="Pfam" id="PF03845">
    <property type="entry name" value="Spore_permease"/>
    <property type="match status" value="1"/>
</dbReference>
<dbReference type="PANTHER" id="PTHR34975:SF2">
    <property type="entry name" value="SPORE GERMINATION PROTEIN A2"/>
    <property type="match status" value="1"/>
</dbReference>
<evidence type="ECO:0000256" key="8">
    <source>
        <dbReference type="SAM" id="Phobius"/>
    </source>
</evidence>
<accession>A0A1A5YEU5</accession>
<comment type="similarity">
    <text evidence="2">Belongs to the amino acid-polyamine-organocation (APC) superfamily. Spore germination protein (SGP) (TC 2.A.3.9) family.</text>
</comment>
<dbReference type="EMBL" id="LYPA01000066">
    <property type="protein sequence ID" value="OBR64092.1"/>
    <property type="molecule type" value="Genomic_DNA"/>
</dbReference>
<comment type="caution">
    <text evidence="9">The sequence shown here is derived from an EMBL/GenBank/DDBJ whole genome shotgun (WGS) entry which is preliminary data.</text>
</comment>
<evidence type="ECO:0000313" key="9">
    <source>
        <dbReference type="EMBL" id="OBR64092.1"/>
    </source>
</evidence>
<evidence type="ECO:0000256" key="7">
    <source>
        <dbReference type="ARBA" id="ARBA00023136"/>
    </source>
</evidence>
<dbReference type="PANTHER" id="PTHR34975">
    <property type="entry name" value="SPORE GERMINATION PROTEIN A2"/>
    <property type="match status" value="1"/>
</dbReference>
<feature type="transmembrane region" description="Helical" evidence="8">
    <location>
        <begin position="218"/>
        <end position="241"/>
    </location>
</feature>
<feature type="transmembrane region" description="Helical" evidence="8">
    <location>
        <begin position="40"/>
        <end position="59"/>
    </location>
</feature>
<feature type="transmembrane region" description="Helical" evidence="8">
    <location>
        <begin position="12"/>
        <end position="28"/>
    </location>
</feature>
<evidence type="ECO:0000256" key="4">
    <source>
        <dbReference type="ARBA" id="ARBA00022544"/>
    </source>
</evidence>
<evidence type="ECO:0000256" key="2">
    <source>
        <dbReference type="ARBA" id="ARBA00007998"/>
    </source>
</evidence>
<evidence type="ECO:0000256" key="5">
    <source>
        <dbReference type="ARBA" id="ARBA00022692"/>
    </source>
</evidence>
<dbReference type="GO" id="GO:0016020">
    <property type="term" value="C:membrane"/>
    <property type="evidence" value="ECO:0007669"/>
    <property type="project" value="UniProtKB-SubCell"/>
</dbReference>
<evidence type="ECO:0000256" key="3">
    <source>
        <dbReference type="ARBA" id="ARBA00022448"/>
    </source>
</evidence>
<comment type="subcellular location">
    <subcellularLocation>
        <location evidence="1">Membrane</location>
        <topology evidence="1">Multi-pass membrane protein</topology>
    </subcellularLocation>
</comment>
<dbReference type="Proteomes" id="UP000092024">
    <property type="component" value="Unassembled WGS sequence"/>
</dbReference>
<reference evidence="9 10" key="1">
    <citation type="submission" date="2016-05" db="EMBL/GenBank/DDBJ databases">
        <title>Paenibacillus oryzae. sp. nov., isolated from the rice root.</title>
        <authorList>
            <person name="Zhang J."/>
            <person name="Zhang X."/>
        </authorList>
    </citation>
    <scope>NUCLEOTIDE SEQUENCE [LARGE SCALE GENOMIC DNA]</scope>
    <source>
        <strain evidence="9 10">1DrF-4</strain>
    </source>
</reference>
<dbReference type="AlphaFoldDB" id="A0A1A5YEU5"/>
<evidence type="ECO:0000256" key="1">
    <source>
        <dbReference type="ARBA" id="ARBA00004141"/>
    </source>
</evidence>